<protein>
    <submittedName>
        <fullName evidence="1">Uncharacterized protein</fullName>
    </submittedName>
</protein>
<organism evidence="1">
    <name type="scientific">Arundo donax</name>
    <name type="common">Giant reed</name>
    <name type="synonym">Donax arundinaceus</name>
    <dbReference type="NCBI Taxonomy" id="35708"/>
    <lineage>
        <taxon>Eukaryota</taxon>
        <taxon>Viridiplantae</taxon>
        <taxon>Streptophyta</taxon>
        <taxon>Embryophyta</taxon>
        <taxon>Tracheophyta</taxon>
        <taxon>Spermatophyta</taxon>
        <taxon>Magnoliopsida</taxon>
        <taxon>Liliopsida</taxon>
        <taxon>Poales</taxon>
        <taxon>Poaceae</taxon>
        <taxon>PACMAD clade</taxon>
        <taxon>Arundinoideae</taxon>
        <taxon>Arundineae</taxon>
        <taxon>Arundo</taxon>
    </lineage>
</organism>
<dbReference type="EMBL" id="GBRH01206296">
    <property type="protein sequence ID" value="JAD91599.1"/>
    <property type="molecule type" value="Transcribed_RNA"/>
</dbReference>
<accession>A0A0A9DSV1</accession>
<evidence type="ECO:0000313" key="1">
    <source>
        <dbReference type="EMBL" id="JAD91599.1"/>
    </source>
</evidence>
<reference evidence="1" key="1">
    <citation type="submission" date="2014-09" db="EMBL/GenBank/DDBJ databases">
        <authorList>
            <person name="Magalhaes I.L.F."/>
            <person name="Oliveira U."/>
            <person name="Santos F.R."/>
            <person name="Vidigal T.H.D.A."/>
            <person name="Brescovit A.D."/>
            <person name="Santos A.J."/>
        </authorList>
    </citation>
    <scope>NUCLEOTIDE SEQUENCE</scope>
    <source>
        <tissue evidence="1">Shoot tissue taken approximately 20 cm above the soil surface</tissue>
    </source>
</reference>
<proteinExistence type="predicted"/>
<reference evidence="1" key="2">
    <citation type="journal article" date="2015" name="Data Brief">
        <title>Shoot transcriptome of the giant reed, Arundo donax.</title>
        <authorList>
            <person name="Barrero R.A."/>
            <person name="Guerrero F.D."/>
            <person name="Moolhuijzen P."/>
            <person name="Goolsby J.A."/>
            <person name="Tidwell J."/>
            <person name="Bellgard S.E."/>
            <person name="Bellgard M.I."/>
        </authorList>
    </citation>
    <scope>NUCLEOTIDE SEQUENCE</scope>
    <source>
        <tissue evidence="1">Shoot tissue taken approximately 20 cm above the soil surface</tissue>
    </source>
</reference>
<name>A0A0A9DSV1_ARUDO</name>
<dbReference type="AlphaFoldDB" id="A0A0A9DSV1"/>
<sequence>MTNALVKKLVLALEKQNPLCLSVFTPVCWCTVCFRPGPCSKTGGNFR</sequence>